<comment type="caution">
    <text evidence="5">The sequence shown here is derived from an EMBL/GenBank/DDBJ whole genome shotgun (WGS) entry which is preliminary data.</text>
</comment>
<evidence type="ECO:0000313" key="5">
    <source>
        <dbReference type="EMBL" id="RKS96242.1"/>
    </source>
</evidence>
<evidence type="ECO:0000259" key="4">
    <source>
        <dbReference type="Pfam" id="PF24850"/>
    </source>
</evidence>
<dbReference type="InterPro" id="IPR055398">
    <property type="entry name" value="Rossmann-like_BshC"/>
</dbReference>
<evidence type="ECO:0000256" key="2">
    <source>
        <dbReference type="HAMAP-Rule" id="MF_01867"/>
    </source>
</evidence>
<dbReference type="Pfam" id="PF24850">
    <property type="entry name" value="CC_BshC"/>
    <property type="match status" value="1"/>
</dbReference>
<dbReference type="OrthoDB" id="9765151at2"/>
<dbReference type="EC" id="6.-.-.-" evidence="2"/>
<organism evidence="5 6">
    <name type="scientific">Chryseobacterium defluvii</name>
    <dbReference type="NCBI Taxonomy" id="160396"/>
    <lineage>
        <taxon>Bacteria</taxon>
        <taxon>Pseudomonadati</taxon>
        <taxon>Bacteroidota</taxon>
        <taxon>Flavobacteriia</taxon>
        <taxon>Flavobacteriales</taxon>
        <taxon>Weeksellaceae</taxon>
        <taxon>Chryseobacterium group</taxon>
        <taxon>Chryseobacterium</taxon>
    </lineage>
</organism>
<comment type="similarity">
    <text evidence="2">Belongs to the BshC family.</text>
</comment>
<dbReference type="Pfam" id="PF10079">
    <property type="entry name" value="Rossmann-like_BshC"/>
    <property type="match status" value="1"/>
</dbReference>
<protein>
    <recommendedName>
        <fullName evidence="2">Putative cysteine ligase BshC</fullName>
        <ecNumber evidence="2">6.-.-.-</ecNumber>
    </recommendedName>
</protein>
<evidence type="ECO:0000313" key="6">
    <source>
        <dbReference type="Proteomes" id="UP000272428"/>
    </source>
</evidence>
<dbReference type="NCBIfam" id="TIGR03998">
    <property type="entry name" value="thiol_BshC"/>
    <property type="match status" value="1"/>
</dbReference>
<proteinExistence type="inferred from homology"/>
<evidence type="ECO:0000259" key="3">
    <source>
        <dbReference type="Pfam" id="PF10079"/>
    </source>
</evidence>
<dbReference type="InterPro" id="IPR011199">
    <property type="entry name" value="Bacillithiol_biosynth_BshC"/>
</dbReference>
<dbReference type="AlphaFoldDB" id="A0A495S8W1"/>
<evidence type="ECO:0000256" key="1">
    <source>
        <dbReference type="ARBA" id="ARBA00022598"/>
    </source>
</evidence>
<sequence>MKTINKISFNDIESIPQLIKDFLNHRIEGFEENTFSLDNFRKQIHLKQESFAPQQREVLLNTVQRQLSDFVLSSRQKENIVHLKEPNTFTITTGHQLNLFSGPVFFIYKILQTIKTCTYLKENFPDFNFVPVYWMASEDHDFAEINHFKTENGYYEMNAKSGGPVGRIPVTDTFFISEFEKEFKDYVFGTELILMLKEAYKTGNTLTDAIKILVNRLFSEFGLLIVDGDSRELKAEIKNVFKDELLHFSLQKSSRKKVEFLTDKYGKVQVNPREINLFYLSDTRDRIDFDGQKYIVVDKDIHFTQEEIINELESSPEKFSPNALMRPVYQEKILPNIAYIGGNAEIMYWLELKDYFSHINIPFPVLIPRNSMLFLQEKTIKKIEKLNLKIEDFFQNFTTITNNKILEDNTILKLLVEKENFLTNNFSELKSVAETTEKSFGNMVKAEEVRQLKSFRRMKKRLLHAEKIKQNELLERLEKLFIDVHPSKTWQERIYNFSVFFADQGYSWLETCLEEMVVQESKLIIVAI</sequence>
<dbReference type="GO" id="GO:0016874">
    <property type="term" value="F:ligase activity"/>
    <property type="evidence" value="ECO:0007669"/>
    <property type="project" value="UniProtKB-UniRule"/>
</dbReference>
<gene>
    <name evidence="2" type="primary">bshC</name>
    <name evidence="5" type="ORF">BCF58_2665</name>
</gene>
<dbReference type="Proteomes" id="UP000272428">
    <property type="component" value="Unassembled WGS sequence"/>
</dbReference>
<keyword evidence="6" id="KW-1185">Reference proteome</keyword>
<dbReference type="InterPro" id="IPR055399">
    <property type="entry name" value="CC_BshC"/>
</dbReference>
<dbReference type="EMBL" id="RBXB01000003">
    <property type="protein sequence ID" value="RKS96242.1"/>
    <property type="molecule type" value="Genomic_DNA"/>
</dbReference>
<reference evidence="5 6" key="1">
    <citation type="submission" date="2018-10" db="EMBL/GenBank/DDBJ databases">
        <title>Genomic Encyclopedia of Archaeal and Bacterial Type Strains, Phase II (KMG-II): from individual species to whole genera.</title>
        <authorList>
            <person name="Goeker M."/>
        </authorList>
    </citation>
    <scope>NUCLEOTIDE SEQUENCE [LARGE SCALE GENOMIC DNA]</scope>
    <source>
        <strain evidence="5 6">DSM 14219</strain>
    </source>
</reference>
<keyword evidence="1 2" id="KW-0436">Ligase</keyword>
<dbReference type="RefSeq" id="WP_121462258.1">
    <property type="nucleotide sequence ID" value="NZ_RBXB01000003.1"/>
</dbReference>
<feature type="domain" description="Bacillithiol biosynthesis BshC C-terminal coiled-coil" evidence="4">
    <location>
        <begin position="373"/>
        <end position="521"/>
    </location>
</feature>
<name>A0A495S8W1_9FLAO</name>
<feature type="domain" description="Bacillithiol biosynthesis BshC N-terminal Rossmann-like" evidence="3">
    <location>
        <begin position="12"/>
        <end position="370"/>
    </location>
</feature>
<accession>A0A495S8W1</accession>
<dbReference type="HAMAP" id="MF_01867">
    <property type="entry name" value="BshC"/>
    <property type="match status" value="1"/>
</dbReference>